<dbReference type="EnsemblPlants" id="RCW19060">
    <property type="protein sequence ID" value="RCW19060"/>
    <property type="gene ID" value="GLYMA_13G018100"/>
</dbReference>
<reference evidence="2" key="3">
    <citation type="submission" date="2019-01" db="UniProtKB">
        <authorList>
            <consortium name="EnsemblPlants"/>
        </authorList>
    </citation>
    <scope>IDENTIFICATION</scope>
    <source>
        <strain evidence="2">Williams 82</strain>
    </source>
</reference>
<dbReference type="Proteomes" id="UP000008827">
    <property type="component" value="Chromosome 13"/>
</dbReference>
<reference evidence="1 2" key="1">
    <citation type="journal article" date="2010" name="Nature">
        <title>Genome sequence of the palaeopolyploid soybean.</title>
        <authorList>
            <person name="Schmutz J."/>
            <person name="Cannon S.B."/>
            <person name="Schlueter J."/>
            <person name="Ma J."/>
            <person name="Mitros T."/>
            <person name="Nelson W."/>
            <person name="Hyten D.L."/>
            <person name="Song Q."/>
            <person name="Thelen J.J."/>
            <person name="Cheng J."/>
            <person name="Xu D."/>
            <person name="Hellsten U."/>
            <person name="May G.D."/>
            <person name="Yu Y."/>
            <person name="Sakurai T."/>
            <person name="Umezawa T."/>
            <person name="Bhattacharyya M.K."/>
            <person name="Sandhu D."/>
            <person name="Valliyodan B."/>
            <person name="Lindquist E."/>
            <person name="Peto M."/>
            <person name="Grant D."/>
            <person name="Shu S."/>
            <person name="Goodstein D."/>
            <person name="Barry K."/>
            <person name="Futrell-Griggs M."/>
            <person name="Abernathy B."/>
            <person name="Du J."/>
            <person name="Tian Z."/>
            <person name="Zhu L."/>
            <person name="Gill N."/>
            <person name="Joshi T."/>
            <person name="Libault M."/>
            <person name="Sethuraman A."/>
            <person name="Zhang X.-C."/>
            <person name="Shinozaki K."/>
            <person name="Nguyen H.T."/>
            <person name="Wing R.A."/>
            <person name="Cregan P."/>
            <person name="Specht J."/>
            <person name="Grimwood J."/>
            <person name="Rokhsar D."/>
            <person name="Stacey G."/>
            <person name="Shoemaker R.C."/>
            <person name="Jackson S.A."/>
        </authorList>
    </citation>
    <scope>NUCLEOTIDE SEQUENCE</scope>
    <source>
        <strain evidence="2">cv. Williams 82</strain>
        <tissue evidence="1">Callus</tissue>
    </source>
</reference>
<gene>
    <name evidence="1" type="ORF">GLYMA_13G018100</name>
</gene>
<organism evidence="1">
    <name type="scientific">Glycine max</name>
    <name type="common">Soybean</name>
    <name type="synonym">Glycine hispida</name>
    <dbReference type="NCBI Taxonomy" id="3847"/>
    <lineage>
        <taxon>Eukaryota</taxon>
        <taxon>Viridiplantae</taxon>
        <taxon>Streptophyta</taxon>
        <taxon>Embryophyta</taxon>
        <taxon>Tracheophyta</taxon>
        <taxon>Spermatophyta</taxon>
        <taxon>Magnoliopsida</taxon>
        <taxon>eudicotyledons</taxon>
        <taxon>Gunneridae</taxon>
        <taxon>Pentapetalae</taxon>
        <taxon>rosids</taxon>
        <taxon>fabids</taxon>
        <taxon>Fabales</taxon>
        <taxon>Fabaceae</taxon>
        <taxon>Papilionoideae</taxon>
        <taxon>50 kb inversion clade</taxon>
        <taxon>NPAAA clade</taxon>
        <taxon>indigoferoid/millettioid clade</taxon>
        <taxon>Phaseoleae</taxon>
        <taxon>Glycine</taxon>
        <taxon>Glycine subgen. Soja</taxon>
    </lineage>
</organism>
<dbReference type="PaxDb" id="3847-GLYMA13G11958.1"/>
<dbReference type="InParanoid" id="A0A368UHA1"/>
<dbReference type="AlphaFoldDB" id="A0A368UHA1"/>
<evidence type="ECO:0000313" key="2">
    <source>
        <dbReference type="EnsemblPlants" id="RCW19060"/>
    </source>
</evidence>
<name>A0A368UHA1_SOYBN</name>
<dbReference type="ExpressionAtlas" id="A0A368UHA1">
    <property type="expression patterns" value="baseline"/>
</dbReference>
<dbReference type="Gramene" id="RCW19060">
    <property type="protein sequence ID" value="RCW19060"/>
    <property type="gene ID" value="GLYMA_13G018100"/>
</dbReference>
<evidence type="ECO:0000313" key="3">
    <source>
        <dbReference type="Proteomes" id="UP000008827"/>
    </source>
</evidence>
<protein>
    <submittedName>
        <fullName evidence="1 2">Uncharacterized protein</fullName>
    </submittedName>
</protein>
<sequence length="158" mass="17811">MEQCRQGKSAKWIRNLGKRIGSEGWARGSQSRTRRLSVDCSSCFRGESGSSRAGRGTDWERALRGLFPGRRRVNSELCSECQSEEIQPSADELNENRNLVWNKRVKARLILISSTNTNRESVAYRSFSPSEFEARGVRKVTTGITGLWQPSVHSDVAF</sequence>
<reference evidence="1" key="2">
    <citation type="submission" date="2018-07" db="EMBL/GenBank/DDBJ databases">
        <title>WGS assembly of Glycine max.</title>
        <authorList>
            <person name="Schmutz J."/>
            <person name="Cannon S."/>
            <person name="Schlueter J."/>
            <person name="Ma J."/>
            <person name="Mitros T."/>
            <person name="Nelson W."/>
            <person name="Hyten D."/>
            <person name="Song Q."/>
            <person name="Thelen J."/>
            <person name="Cheng J."/>
            <person name="Xu D."/>
            <person name="Hellsten U."/>
            <person name="May G."/>
            <person name="Yu Y."/>
            <person name="Sakurai T."/>
            <person name="Umezawa T."/>
            <person name="Bhattacharyya M."/>
            <person name="Sandhu D."/>
            <person name="Valliyodan B."/>
            <person name="Lindquist E."/>
            <person name="Peto M."/>
            <person name="Grant D."/>
            <person name="Shu S."/>
            <person name="Goodstein D."/>
            <person name="Barry K."/>
            <person name="Futrell-Griggs M."/>
            <person name="Abernathy B."/>
            <person name="Du J."/>
            <person name="Tian Z."/>
            <person name="Zhu L."/>
            <person name="Gill N."/>
            <person name="Joshi T."/>
            <person name="Libault M."/>
            <person name="Sethuraman A."/>
            <person name="Zhang X."/>
            <person name="Shinozaki K."/>
            <person name="Nguyen H."/>
            <person name="Wing R."/>
            <person name="Cregan P."/>
            <person name="Specht J."/>
            <person name="Grimwood J."/>
            <person name="Rokhsar D."/>
            <person name="Stacey G."/>
            <person name="Shoemaker R."/>
            <person name="Jackson S."/>
        </authorList>
    </citation>
    <scope>NUCLEOTIDE SEQUENCE</scope>
    <source>
        <tissue evidence="1">Callus</tissue>
    </source>
</reference>
<evidence type="ECO:0000313" key="1">
    <source>
        <dbReference type="EMBL" id="RCW19060.1"/>
    </source>
</evidence>
<accession>A0A368UHA1</accession>
<dbReference type="EMBL" id="CM000846">
    <property type="protein sequence ID" value="RCW19060.1"/>
    <property type="molecule type" value="Genomic_DNA"/>
</dbReference>
<keyword evidence="3" id="KW-1185">Reference proteome</keyword>
<proteinExistence type="predicted"/>